<sequence length="126" mass="15031">MHREHEELMRREFFEQAQLARTQAQTRSEFQYERLALTRANYDDRWLAGPHAQEWAFLSASYEDWQRDPKSMTVLMNNLDHIHAHHGKVFGLTDVRRRSLEQARDLVTIDHTRAPAEHEHGVERGR</sequence>
<dbReference type="RefSeq" id="WP_157389012.1">
    <property type="nucleotide sequence ID" value="NZ_WRPP01000003.1"/>
</dbReference>
<comment type="caution">
    <text evidence="1">The sequence shown here is derived from an EMBL/GenBank/DDBJ whole genome shotgun (WGS) entry which is preliminary data.</text>
</comment>
<evidence type="ECO:0000313" key="2">
    <source>
        <dbReference type="Proteomes" id="UP000466794"/>
    </source>
</evidence>
<accession>A0A7K1UYZ0</accession>
<name>A0A7K1UYZ0_9NOCA</name>
<evidence type="ECO:0000313" key="1">
    <source>
        <dbReference type="EMBL" id="MVU79481.1"/>
    </source>
</evidence>
<dbReference type="EMBL" id="WRPP01000003">
    <property type="protein sequence ID" value="MVU79481.1"/>
    <property type="molecule type" value="Genomic_DNA"/>
</dbReference>
<gene>
    <name evidence="1" type="ORF">GPX89_19810</name>
</gene>
<organism evidence="1 2">
    <name type="scientific">Nocardia terrae</name>
    <dbReference type="NCBI Taxonomy" id="2675851"/>
    <lineage>
        <taxon>Bacteria</taxon>
        <taxon>Bacillati</taxon>
        <taxon>Actinomycetota</taxon>
        <taxon>Actinomycetes</taxon>
        <taxon>Mycobacteriales</taxon>
        <taxon>Nocardiaceae</taxon>
        <taxon>Nocardia</taxon>
    </lineage>
</organism>
<reference evidence="1 2" key="1">
    <citation type="submission" date="2019-12" db="EMBL/GenBank/DDBJ databases">
        <title>Nocardia sp. nov. ET3-3 isolated from soil.</title>
        <authorList>
            <person name="Kanchanasin P."/>
            <person name="Tanasupawat S."/>
            <person name="Yuki M."/>
            <person name="Kudo T."/>
        </authorList>
    </citation>
    <scope>NUCLEOTIDE SEQUENCE [LARGE SCALE GENOMIC DNA]</scope>
    <source>
        <strain evidence="1 2">ET3-3</strain>
    </source>
</reference>
<proteinExistence type="predicted"/>
<dbReference type="Proteomes" id="UP000466794">
    <property type="component" value="Unassembled WGS sequence"/>
</dbReference>
<dbReference type="AlphaFoldDB" id="A0A7K1UYZ0"/>
<protein>
    <submittedName>
        <fullName evidence="1">Uncharacterized protein</fullName>
    </submittedName>
</protein>
<keyword evidence="2" id="KW-1185">Reference proteome</keyword>